<evidence type="ECO:0000313" key="8">
    <source>
        <dbReference type="EMBL" id="WOK07587.1"/>
    </source>
</evidence>
<dbReference type="Pfam" id="PF05199">
    <property type="entry name" value="GMC_oxred_C"/>
    <property type="match status" value="1"/>
</dbReference>
<organism evidence="8 9">
    <name type="scientific">Imperialibacter roseus</name>
    <dbReference type="NCBI Taxonomy" id="1324217"/>
    <lineage>
        <taxon>Bacteria</taxon>
        <taxon>Pseudomonadati</taxon>
        <taxon>Bacteroidota</taxon>
        <taxon>Cytophagia</taxon>
        <taxon>Cytophagales</taxon>
        <taxon>Flammeovirgaceae</taxon>
        <taxon>Imperialibacter</taxon>
    </lineage>
</organism>
<dbReference type="Gene3D" id="3.50.50.60">
    <property type="entry name" value="FAD/NAD(P)-binding domain"/>
    <property type="match status" value="2"/>
</dbReference>
<dbReference type="Proteomes" id="UP001302349">
    <property type="component" value="Chromosome"/>
</dbReference>
<evidence type="ECO:0000256" key="1">
    <source>
        <dbReference type="ARBA" id="ARBA00001974"/>
    </source>
</evidence>
<gene>
    <name evidence="8" type="ORF">RT717_02990</name>
</gene>
<dbReference type="SUPFAM" id="SSF51905">
    <property type="entry name" value="FAD/NAD(P)-binding domain"/>
    <property type="match status" value="1"/>
</dbReference>
<keyword evidence="4" id="KW-0274">FAD</keyword>
<evidence type="ECO:0000259" key="7">
    <source>
        <dbReference type="Pfam" id="PF05199"/>
    </source>
</evidence>
<dbReference type="InterPro" id="IPR000172">
    <property type="entry name" value="GMC_OxRdtase_N"/>
</dbReference>
<keyword evidence="5" id="KW-0560">Oxidoreductase</keyword>
<feature type="domain" description="Glucose-methanol-choline oxidoreductase C-terminal" evidence="7">
    <location>
        <begin position="427"/>
        <end position="546"/>
    </location>
</feature>
<sequence>MQDKNSTHQYDAIVVGSGISGGWAAKELCEKGLKTLVLERGRSVKHGEYPTAHLDPWDMPNNGALTYEEQQERPVQSRTGWIGQDTKHFFVNDKENPYDEVKRFDWIRSYQTGGRSLTWGRQTYRLSDLDFEANAKEGIGVDWPIRYKDLSPWYDYVEKYVGISGEAMGLPHLPDGQFLPGMELNCVEQHTKEQIEKNFKHRYLTIGRVTNLTQQHNGRGPCQYRNRCSRGCPFAGYFSSVSSTLPDAEKTGNLTLVSNAIVHSVIYDDKTGKASGVQVIDAETKATTEYFAKIVFLNASAMGSTFILMNSISERFPTGLGNDSDQLGRNLMDHHYRVGAIGDFDGFADKYYEGRRPNGIYIPRFRNINEETKRTDYVRGFGYQGGAERAGAGRGGSVPGFGADFKDGLMEPGPWQMALVGFGECLPHQDNRMWLNFDKKDPYGLPTLTVDAEFRENEMAMRKDMADAAAEMLEASGYKKVETYDSPAAIGLGIHEMGTARMGTDPKTSVLNKWNQVHGAPNVFVTDGAAMTSSACQNPSLTYMALTARAANYAAEQLKKKNL</sequence>
<dbReference type="InterPro" id="IPR007867">
    <property type="entry name" value="GMC_OxRtase_C"/>
</dbReference>
<evidence type="ECO:0000259" key="6">
    <source>
        <dbReference type="Pfam" id="PF00732"/>
    </source>
</evidence>
<proteinExistence type="inferred from homology"/>
<comment type="cofactor">
    <cofactor evidence="1">
        <name>FAD</name>
        <dbReference type="ChEBI" id="CHEBI:57692"/>
    </cofactor>
</comment>
<evidence type="ECO:0000256" key="2">
    <source>
        <dbReference type="ARBA" id="ARBA00010790"/>
    </source>
</evidence>
<name>A0ABZ0ISW1_9BACT</name>
<comment type="similarity">
    <text evidence="2">Belongs to the GMC oxidoreductase family.</text>
</comment>
<dbReference type="InterPro" id="IPR051473">
    <property type="entry name" value="P2Ox-like"/>
</dbReference>
<feature type="domain" description="Glucose-methanol-choline oxidoreductase N-terminal" evidence="6">
    <location>
        <begin position="211"/>
        <end position="334"/>
    </location>
</feature>
<dbReference type="InterPro" id="IPR036188">
    <property type="entry name" value="FAD/NAD-bd_sf"/>
</dbReference>
<evidence type="ECO:0000313" key="9">
    <source>
        <dbReference type="Proteomes" id="UP001302349"/>
    </source>
</evidence>
<keyword evidence="3" id="KW-0285">Flavoprotein</keyword>
<evidence type="ECO:0000256" key="3">
    <source>
        <dbReference type="ARBA" id="ARBA00022630"/>
    </source>
</evidence>
<dbReference type="EMBL" id="CP136051">
    <property type="protein sequence ID" value="WOK07587.1"/>
    <property type="molecule type" value="Genomic_DNA"/>
</dbReference>
<reference evidence="8 9" key="1">
    <citation type="journal article" date="2023" name="Microbiol. Resour. Announc.">
        <title>Complete Genome Sequence of Imperialibacter roseus strain P4T.</title>
        <authorList>
            <person name="Tizabi D.R."/>
            <person name="Bachvaroff T."/>
            <person name="Hill R.T."/>
        </authorList>
    </citation>
    <scope>NUCLEOTIDE SEQUENCE [LARGE SCALE GENOMIC DNA]</scope>
    <source>
        <strain evidence="8 9">P4T</strain>
    </source>
</reference>
<protein>
    <submittedName>
        <fullName evidence="8">GMC family oxidoreductase</fullName>
    </submittedName>
</protein>
<dbReference type="PANTHER" id="PTHR42784:SF1">
    <property type="entry name" value="PYRANOSE 2-OXIDASE"/>
    <property type="match status" value="1"/>
</dbReference>
<keyword evidence="9" id="KW-1185">Reference proteome</keyword>
<accession>A0ABZ0ISW1</accession>
<evidence type="ECO:0000256" key="4">
    <source>
        <dbReference type="ARBA" id="ARBA00022827"/>
    </source>
</evidence>
<dbReference type="SUPFAM" id="SSF54373">
    <property type="entry name" value="FAD-linked reductases, C-terminal domain"/>
    <property type="match status" value="1"/>
</dbReference>
<dbReference type="RefSeq" id="WP_317490259.1">
    <property type="nucleotide sequence ID" value="NZ_CP136051.1"/>
</dbReference>
<dbReference type="PANTHER" id="PTHR42784">
    <property type="entry name" value="PYRANOSE 2-OXIDASE"/>
    <property type="match status" value="1"/>
</dbReference>
<dbReference type="Pfam" id="PF00732">
    <property type="entry name" value="GMC_oxred_N"/>
    <property type="match status" value="1"/>
</dbReference>
<evidence type="ECO:0000256" key="5">
    <source>
        <dbReference type="ARBA" id="ARBA00023002"/>
    </source>
</evidence>